<comment type="caution">
    <text evidence="2">The sequence shown here is derived from an EMBL/GenBank/DDBJ whole genome shotgun (WGS) entry which is preliminary data.</text>
</comment>
<name>A0A9Q3ZJ10_9RHOB</name>
<dbReference type="AlphaFoldDB" id="A0A9Q3ZJ10"/>
<dbReference type="EMBL" id="JAGQAF010000008">
    <property type="protein sequence ID" value="MCE8538434.1"/>
    <property type="molecule type" value="Genomic_DNA"/>
</dbReference>
<dbReference type="Pfam" id="PF07045">
    <property type="entry name" value="DUF1330"/>
    <property type="match status" value="1"/>
</dbReference>
<accession>A0A9Q3ZJ10</accession>
<evidence type="ECO:0000313" key="2">
    <source>
        <dbReference type="EMBL" id="MCE8538434.1"/>
    </source>
</evidence>
<organism evidence="2 3">
    <name type="scientific">Ruegeria pomeroyi</name>
    <dbReference type="NCBI Taxonomy" id="89184"/>
    <lineage>
        <taxon>Bacteria</taxon>
        <taxon>Pseudomonadati</taxon>
        <taxon>Pseudomonadota</taxon>
        <taxon>Alphaproteobacteria</taxon>
        <taxon>Rhodobacterales</taxon>
        <taxon>Roseobacteraceae</taxon>
        <taxon>Ruegeria</taxon>
    </lineage>
</organism>
<sequence length="122" mass="12929">MHVTHALPRVFATHPRDYALSIATEKETQMIYAVFKATITNPDALASYRERAGAALARHGGKVETATPAPTALDGTPDIPDVAALLSFPDAAAARAWIDDPDLAELHGLRRSAGSSEILLLG</sequence>
<dbReference type="SUPFAM" id="SSF54909">
    <property type="entry name" value="Dimeric alpha+beta barrel"/>
    <property type="match status" value="1"/>
</dbReference>
<evidence type="ECO:0000313" key="3">
    <source>
        <dbReference type="Proteomes" id="UP000813672"/>
    </source>
</evidence>
<gene>
    <name evidence="2" type="ORF">KBY27_13370</name>
</gene>
<dbReference type="InterPro" id="IPR010753">
    <property type="entry name" value="DUF1330"/>
</dbReference>
<proteinExistence type="predicted"/>
<dbReference type="Proteomes" id="UP000813672">
    <property type="component" value="Unassembled WGS sequence"/>
</dbReference>
<dbReference type="Gene3D" id="3.30.70.100">
    <property type="match status" value="1"/>
</dbReference>
<protein>
    <submittedName>
        <fullName evidence="2">DUF1330 domain-containing protein</fullName>
    </submittedName>
</protein>
<dbReference type="InterPro" id="IPR011008">
    <property type="entry name" value="Dimeric_a/b-barrel"/>
</dbReference>
<evidence type="ECO:0000259" key="1">
    <source>
        <dbReference type="Pfam" id="PF07045"/>
    </source>
</evidence>
<reference evidence="2" key="1">
    <citation type="journal article" date="2021" name="Environ. Microbiol.">
        <title>Cryptic niche differentiation of novel sediment ecotypes of Rugeria pomeroyi correlates with nitrate respiration.</title>
        <authorList>
            <person name="Lin X."/>
            <person name="McNichol J."/>
            <person name="Chu X."/>
            <person name="Qian Y."/>
            <person name="Luo H."/>
        </authorList>
    </citation>
    <scope>NUCLEOTIDE SEQUENCE</scope>
    <source>
        <strain evidence="2">SZCCDBB064</strain>
    </source>
</reference>
<feature type="domain" description="DUF1330" evidence="1">
    <location>
        <begin position="31"/>
        <end position="120"/>
    </location>
</feature>